<feature type="compositionally biased region" description="Polar residues" evidence="1">
    <location>
        <begin position="291"/>
        <end position="305"/>
    </location>
</feature>
<gene>
    <name evidence="2" type="ORF">EGW08_021370</name>
</gene>
<accession>A0A433SNS0</accession>
<evidence type="ECO:0000256" key="1">
    <source>
        <dbReference type="SAM" id="MobiDB-lite"/>
    </source>
</evidence>
<organism evidence="2 3">
    <name type="scientific">Elysia chlorotica</name>
    <name type="common">Eastern emerald elysia</name>
    <name type="synonym">Sea slug</name>
    <dbReference type="NCBI Taxonomy" id="188477"/>
    <lineage>
        <taxon>Eukaryota</taxon>
        <taxon>Metazoa</taxon>
        <taxon>Spiralia</taxon>
        <taxon>Lophotrochozoa</taxon>
        <taxon>Mollusca</taxon>
        <taxon>Gastropoda</taxon>
        <taxon>Heterobranchia</taxon>
        <taxon>Euthyneura</taxon>
        <taxon>Panpulmonata</taxon>
        <taxon>Sacoglossa</taxon>
        <taxon>Placobranchoidea</taxon>
        <taxon>Plakobranchidae</taxon>
        <taxon>Elysia</taxon>
    </lineage>
</organism>
<reference evidence="2 3" key="1">
    <citation type="submission" date="2019-01" db="EMBL/GenBank/DDBJ databases">
        <title>A draft genome assembly of the solar-powered sea slug Elysia chlorotica.</title>
        <authorList>
            <person name="Cai H."/>
            <person name="Li Q."/>
            <person name="Fang X."/>
            <person name="Li J."/>
            <person name="Curtis N.E."/>
            <person name="Altenburger A."/>
            <person name="Shibata T."/>
            <person name="Feng M."/>
            <person name="Maeda T."/>
            <person name="Schwartz J.A."/>
            <person name="Shigenobu S."/>
            <person name="Lundholm N."/>
            <person name="Nishiyama T."/>
            <person name="Yang H."/>
            <person name="Hasebe M."/>
            <person name="Li S."/>
            <person name="Pierce S.K."/>
            <person name="Wang J."/>
        </authorList>
    </citation>
    <scope>NUCLEOTIDE SEQUENCE [LARGE SCALE GENOMIC DNA]</scope>
    <source>
        <strain evidence="2">EC2010</strain>
        <tissue evidence="2">Whole organism of an adult</tissue>
    </source>
</reference>
<proteinExistence type="predicted"/>
<dbReference type="EMBL" id="RQTK01001318">
    <property type="protein sequence ID" value="RUS70870.1"/>
    <property type="molecule type" value="Genomic_DNA"/>
</dbReference>
<comment type="caution">
    <text evidence="2">The sequence shown here is derived from an EMBL/GenBank/DDBJ whole genome shotgun (WGS) entry which is preliminary data.</text>
</comment>
<feature type="compositionally biased region" description="Basic and acidic residues" evidence="1">
    <location>
        <begin position="47"/>
        <end position="58"/>
    </location>
</feature>
<dbReference type="Proteomes" id="UP000271974">
    <property type="component" value="Unassembled WGS sequence"/>
</dbReference>
<name>A0A433SNS0_ELYCH</name>
<feature type="compositionally biased region" description="Polar residues" evidence="1">
    <location>
        <begin position="106"/>
        <end position="119"/>
    </location>
</feature>
<protein>
    <submittedName>
        <fullName evidence="2">Uncharacterized protein</fullName>
    </submittedName>
</protein>
<feature type="region of interest" description="Disordered" evidence="1">
    <location>
        <begin position="291"/>
        <end position="324"/>
    </location>
</feature>
<keyword evidence="3" id="KW-1185">Reference proteome</keyword>
<evidence type="ECO:0000313" key="3">
    <source>
        <dbReference type="Proteomes" id="UP000271974"/>
    </source>
</evidence>
<dbReference type="AlphaFoldDB" id="A0A433SNS0"/>
<sequence length="414" mass="45302">MYTKNFRTKSTGEKRTSEVVDDVYNDPVKQMMETAHELSDDGQVVHVRADNSRQRRDLGAVPSSVSSDASEFEAPSSDASPGGGFSGDSLTQPTGQGLLEDEGQRQEQAPFSSPLTSTTGDEDSVSIHQTRDNENMPTYDLEPFKKYDELPHTDQYQEDSGTSSVVDSATSVFGFSFPAIQTILYHQSYGAQGPPTGSDIDLGNNQSLQDGTQVGSGDMLVPPKRFRISKGGRHIGVLSGPIQMSLRQYVGSMPGALAYKRHEFDPNIQRRLPGYPMLSLQTRLRALKTQTGSDENVLQGFSQRTAKGKKLSDDDSSSSLPAQARQTKLVSAMLAQGRPLPSVQSRNYLKATMGGYGRNHAPRDPSSSSIRVMQSRYPPANQKFPKLLSSSRFRPQKTPSNFFEFDSLAGNLIT</sequence>
<feature type="region of interest" description="Disordered" evidence="1">
    <location>
        <begin position="1"/>
        <end position="140"/>
    </location>
</feature>
<evidence type="ECO:0000313" key="2">
    <source>
        <dbReference type="EMBL" id="RUS70870.1"/>
    </source>
</evidence>